<dbReference type="EMBL" id="UYSU01038552">
    <property type="protein sequence ID" value="VDM00373.1"/>
    <property type="molecule type" value="Genomic_DNA"/>
</dbReference>
<evidence type="ECO:0000313" key="1">
    <source>
        <dbReference type="EMBL" id="VDM00373.1"/>
    </source>
</evidence>
<organism evidence="3">
    <name type="scientific">Schistocephalus solidus</name>
    <name type="common">Tapeworm</name>
    <dbReference type="NCBI Taxonomy" id="70667"/>
    <lineage>
        <taxon>Eukaryota</taxon>
        <taxon>Metazoa</taxon>
        <taxon>Spiralia</taxon>
        <taxon>Lophotrochozoa</taxon>
        <taxon>Platyhelminthes</taxon>
        <taxon>Cestoda</taxon>
        <taxon>Eucestoda</taxon>
        <taxon>Diphyllobothriidea</taxon>
        <taxon>Diphyllobothriidae</taxon>
        <taxon>Schistocephalus</taxon>
    </lineage>
</organism>
<dbReference type="WBParaSite" id="SSLN_0001452301-mRNA-1">
    <property type="protein sequence ID" value="SSLN_0001452301-mRNA-1"/>
    <property type="gene ID" value="SSLN_0001452301"/>
</dbReference>
<protein>
    <submittedName>
        <fullName evidence="3">C2H2-type domain-containing protein</fullName>
    </submittedName>
</protein>
<keyword evidence="2" id="KW-1185">Reference proteome</keyword>
<gene>
    <name evidence="1" type="ORF">SSLN_LOCUS13987</name>
</gene>
<proteinExistence type="predicted"/>
<evidence type="ECO:0000313" key="2">
    <source>
        <dbReference type="Proteomes" id="UP000275846"/>
    </source>
</evidence>
<reference evidence="1 2" key="2">
    <citation type="submission" date="2018-11" db="EMBL/GenBank/DDBJ databases">
        <authorList>
            <consortium name="Pathogen Informatics"/>
        </authorList>
    </citation>
    <scope>NUCLEOTIDE SEQUENCE [LARGE SCALE GENOMIC DNA]</scope>
    <source>
        <strain evidence="1 2">NST_G2</strain>
    </source>
</reference>
<evidence type="ECO:0000313" key="3">
    <source>
        <dbReference type="WBParaSite" id="SSLN_0001452301-mRNA-1"/>
    </source>
</evidence>
<accession>A0A183TBY9</accession>
<dbReference type="AlphaFoldDB" id="A0A183TBY9"/>
<name>A0A183TBY9_SCHSO</name>
<dbReference type="OrthoDB" id="6154480at2759"/>
<sequence>MDDERLSKRLCYEDVATGAHRQGGQKRRYRDTLKKSLKPLQIIPTTWEDLAQDRPAQRRSVTTVAAIYEANRIAAAKAKRAAHKSQAPRINNANVQALPMCLRCHRTFHAPIGLVGHLLTQCDSSTVDFDDVHRTLHVRVVQRR</sequence>
<dbReference type="Proteomes" id="UP000275846">
    <property type="component" value="Unassembled WGS sequence"/>
</dbReference>
<reference evidence="3" key="1">
    <citation type="submission" date="2016-06" db="UniProtKB">
        <authorList>
            <consortium name="WormBaseParasite"/>
        </authorList>
    </citation>
    <scope>IDENTIFICATION</scope>
</reference>